<organism evidence="1 2">
    <name type="scientific">Trifolium medium</name>
    <dbReference type="NCBI Taxonomy" id="97028"/>
    <lineage>
        <taxon>Eukaryota</taxon>
        <taxon>Viridiplantae</taxon>
        <taxon>Streptophyta</taxon>
        <taxon>Embryophyta</taxon>
        <taxon>Tracheophyta</taxon>
        <taxon>Spermatophyta</taxon>
        <taxon>Magnoliopsida</taxon>
        <taxon>eudicotyledons</taxon>
        <taxon>Gunneridae</taxon>
        <taxon>Pentapetalae</taxon>
        <taxon>rosids</taxon>
        <taxon>fabids</taxon>
        <taxon>Fabales</taxon>
        <taxon>Fabaceae</taxon>
        <taxon>Papilionoideae</taxon>
        <taxon>50 kb inversion clade</taxon>
        <taxon>NPAAA clade</taxon>
        <taxon>Hologalegina</taxon>
        <taxon>IRL clade</taxon>
        <taxon>Trifolieae</taxon>
        <taxon>Trifolium</taxon>
    </lineage>
</organism>
<dbReference type="Proteomes" id="UP000265520">
    <property type="component" value="Unassembled WGS sequence"/>
</dbReference>
<keyword evidence="2" id="KW-1185">Reference proteome</keyword>
<accession>A0A392QR76</accession>
<reference evidence="1 2" key="1">
    <citation type="journal article" date="2018" name="Front. Plant Sci.">
        <title>Red Clover (Trifolium pratense) and Zigzag Clover (T. medium) - A Picture of Genomic Similarities and Differences.</title>
        <authorList>
            <person name="Dluhosova J."/>
            <person name="Istvanek J."/>
            <person name="Nedelnik J."/>
            <person name="Repkova J."/>
        </authorList>
    </citation>
    <scope>NUCLEOTIDE SEQUENCE [LARGE SCALE GENOMIC DNA]</scope>
    <source>
        <strain evidence="2">cv. 10/8</strain>
        <tissue evidence="1">Leaf</tissue>
    </source>
</reference>
<dbReference type="EMBL" id="LXQA010150888">
    <property type="protein sequence ID" value="MCI26026.1"/>
    <property type="molecule type" value="Genomic_DNA"/>
</dbReference>
<proteinExistence type="predicted"/>
<feature type="non-terminal residue" evidence="1">
    <location>
        <position position="1"/>
    </location>
</feature>
<protein>
    <submittedName>
        <fullName evidence="1">Altered inheritance rate of mitochondria protein 25-like</fullName>
    </submittedName>
</protein>
<evidence type="ECO:0000313" key="1">
    <source>
        <dbReference type="EMBL" id="MCI26026.1"/>
    </source>
</evidence>
<feature type="non-terminal residue" evidence="1">
    <location>
        <position position="39"/>
    </location>
</feature>
<evidence type="ECO:0000313" key="2">
    <source>
        <dbReference type="Proteomes" id="UP000265520"/>
    </source>
</evidence>
<comment type="caution">
    <text evidence="1">The sequence shown here is derived from an EMBL/GenBank/DDBJ whole genome shotgun (WGS) entry which is preliminary data.</text>
</comment>
<sequence length="39" mass="4584">NEQFAVVENPGIWNSTFTLKDIDDEVLAEIERDWRGYGR</sequence>
<name>A0A392QR76_9FABA</name>
<dbReference type="AlphaFoldDB" id="A0A392QR76"/>